<evidence type="ECO:0000313" key="3">
    <source>
        <dbReference type="EMBL" id="NYE06435.1"/>
    </source>
</evidence>
<feature type="transmembrane region" description="Helical" evidence="1">
    <location>
        <begin position="63"/>
        <end position="83"/>
    </location>
</feature>
<reference evidence="4" key="2">
    <citation type="submission" date="2020-08" db="EMBL/GenBank/DDBJ databases">
        <title>The Agave Microbiome: Exploring the role of microbial communities in plant adaptations to desert environments.</title>
        <authorList>
            <person name="Partida-Martinez L.P."/>
        </authorList>
    </citation>
    <scope>NUCLEOTIDE SEQUENCE [LARGE SCALE GENOMIC DNA]</scope>
    <source>
        <strain evidence="4">AT2.8</strain>
    </source>
</reference>
<gene>
    <name evidence="3" type="ORF">F4694_003215</name>
</gene>
<sequence length="153" mass="17089">MKRKWEVIIGIAGVILCVIFLGGFSLTITSMEESTYQTTVFPILQEGVSKEYVSESFEAVKALAIWFGVALLIVVIFVALAILSIWRNKYPKRGAVLFIFAGLATLFGTQFIAFPIAFLFFTTAGLCLLRKIKDKEGVENVSNKNYKSDFTRI</sequence>
<dbReference type="GO" id="GO:0016740">
    <property type="term" value="F:transferase activity"/>
    <property type="evidence" value="ECO:0007669"/>
    <property type="project" value="UniProtKB-KW"/>
</dbReference>
<evidence type="ECO:0000313" key="4">
    <source>
        <dbReference type="Proteomes" id="UP000548423"/>
    </source>
</evidence>
<dbReference type="AlphaFoldDB" id="A0A852TEH9"/>
<organism evidence="3 4">
    <name type="scientific">Neobacillus niacini</name>
    <dbReference type="NCBI Taxonomy" id="86668"/>
    <lineage>
        <taxon>Bacteria</taxon>
        <taxon>Bacillati</taxon>
        <taxon>Bacillota</taxon>
        <taxon>Bacilli</taxon>
        <taxon>Bacillales</taxon>
        <taxon>Bacillaceae</taxon>
        <taxon>Neobacillus</taxon>
    </lineage>
</organism>
<feature type="domain" description="DUF4064" evidence="2">
    <location>
        <begin position="3"/>
        <end position="107"/>
    </location>
</feature>
<keyword evidence="1" id="KW-0812">Transmembrane</keyword>
<evidence type="ECO:0000256" key="1">
    <source>
        <dbReference type="SAM" id="Phobius"/>
    </source>
</evidence>
<feature type="transmembrane region" description="Helical" evidence="1">
    <location>
        <begin position="7"/>
        <end position="28"/>
    </location>
</feature>
<name>A0A852TEH9_9BACI</name>
<dbReference type="EMBL" id="JACCBX010000006">
    <property type="protein sequence ID" value="NYE06435.1"/>
    <property type="molecule type" value="Genomic_DNA"/>
</dbReference>
<keyword evidence="1" id="KW-0472">Membrane</keyword>
<accession>A0A852TEH9</accession>
<dbReference type="Proteomes" id="UP000548423">
    <property type="component" value="Unassembled WGS sequence"/>
</dbReference>
<feature type="transmembrane region" description="Helical" evidence="1">
    <location>
        <begin position="95"/>
        <end position="121"/>
    </location>
</feature>
<comment type="caution">
    <text evidence="3">The sequence shown here is derived from an EMBL/GenBank/DDBJ whole genome shotgun (WGS) entry which is preliminary data.</text>
</comment>
<dbReference type="Pfam" id="PF13273">
    <property type="entry name" value="DUF4064"/>
    <property type="match status" value="1"/>
</dbReference>
<reference evidence="4" key="1">
    <citation type="submission" date="2020-07" db="EMBL/GenBank/DDBJ databases">
        <authorList>
            <person name="Partida-Martinez L."/>
            <person name="Huntemann M."/>
            <person name="Clum A."/>
            <person name="Wang J."/>
            <person name="Palaniappan K."/>
            <person name="Ritter S."/>
            <person name="Chen I.-M."/>
            <person name="Stamatis D."/>
            <person name="Reddy T."/>
            <person name="O'Malley R."/>
            <person name="Daum C."/>
            <person name="Shapiro N."/>
            <person name="Ivanova N."/>
            <person name="Kyrpides N."/>
            <person name="Woyke T."/>
        </authorList>
    </citation>
    <scope>NUCLEOTIDE SEQUENCE [LARGE SCALE GENOMIC DNA]</scope>
    <source>
        <strain evidence="4">AT2.8</strain>
    </source>
</reference>
<dbReference type="InterPro" id="IPR025273">
    <property type="entry name" value="DUF4064"/>
</dbReference>
<keyword evidence="1" id="KW-1133">Transmembrane helix</keyword>
<evidence type="ECO:0000259" key="2">
    <source>
        <dbReference type="Pfam" id="PF13273"/>
    </source>
</evidence>
<protein>
    <submittedName>
        <fullName evidence="3">Phosphoglycerol transferase MdoB-like AlkP superfamily enzyme</fullName>
    </submittedName>
</protein>
<proteinExistence type="predicted"/>